<dbReference type="Pfam" id="PF13568">
    <property type="entry name" value="OMP_b-brl_2"/>
    <property type="match status" value="1"/>
</dbReference>
<dbReference type="SUPFAM" id="SSF56925">
    <property type="entry name" value="OMPA-like"/>
    <property type="match status" value="1"/>
</dbReference>
<accession>A0A918Q4M7</accession>
<comment type="caution">
    <text evidence="2">The sequence shown here is derived from an EMBL/GenBank/DDBJ whole genome shotgun (WGS) entry which is preliminary data.</text>
</comment>
<organism evidence="2 3">
    <name type="scientific">Echinicola pacifica</name>
    <dbReference type="NCBI Taxonomy" id="346377"/>
    <lineage>
        <taxon>Bacteria</taxon>
        <taxon>Pseudomonadati</taxon>
        <taxon>Bacteroidota</taxon>
        <taxon>Cytophagia</taxon>
        <taxon>Cytophagales</taxon>
        <taxon>Cyclobacteriaceae</taxon>
        <taxon>Echinicola</taxon>
    </lineage>
</organism>
<proteinExistence type="predicted"/>
<keyword evidence="3" id="KW-1185">Reference proteome</keyword>
<reference evidence="2" key="2">
    <citation type="submission" date="2020-09" db="EMBL/GenBank/DDBJ databases">
        <authorList>
            <person name="Sun Q."/>
            <person name="Kim S."/>
        </authorList>
    </citation>
    <scope>NUCLEOTIDE SEQUENCE</scope>
    <source>
        <strain evidence="2">KCTC 12368</strain>
    </source>
</reference>
<protein>
    <recommendedName>
        <fullName evidence="1">Outer membrane protein beta-barrel domain-containing protein</fullName>
    </recommendedName>
</protein>
<dbReference type="AlphaFoldDB" id="A0A918Q4M7"/>
<dbReference type="InterPro" id="IPR011250">
    <property type="entry name" value="OMP/PagP_B-barrel"/>
</dbReference>
<dbReference type="Proteomes" id="UP000619457">
    <property type="component" value="Unassembled WGS sequence"/>
</dbReference>
<name>A0A918Q4M7_9BACT</name>
<sequence>MSFASQAQSSNMGIGIKVGYNSSSMKNSGDIITTSGKSGISFGLMGLIPISGNLAFQPEVLYSQQGAEQEYSSGGFSYKGTMSMDYINVPLMLTYTVFKGVAIQAGPQIGFLMSAKNDYEDNYLGYQDGDELDIKDLSNDLDIGLNLGLGYTFMEKYYVDARYNMSFSELFPDQEGLGFEQADFKNRVFQISVGYRFK</sequence>
<evidence type="ECO:0000313" key="2">
    <source>
        <dbReference type="EMBL" id="GGZ32752.1"/>
    </source>
</evidence>
<dbReference type="InterPro" id="IPR025665">
    <property type="entry name" value="Beta-barrel_OMP_2"/>
</dbReference>
<evidence type="ECO:0000259" key="1">
    <source>
        <dbReference type="Pfam" id="PF13568"/>
    </source>
</evidence>
<gene>
    <name evidence="2" type="ORF">GCM10007049_27890</name>
</gene>
<reference evidence="2" key="1">
    <citation type="journal article" date="2014" name="Int. J. Syst. Evol. Microbiol.">
        <title>Complete genome sequence of Corynebacterium casei LMG S-19264T (=DSM 44701T), isolated from a smear-ripened cheese.</title>
        <authorList>
            <consortium name="US DOE Joint Genome Institute (JGI-PGF)"/>
            <person name="Walter F."/>
            <person name="Albersmeier A."/>
            <person name="Kalinowski J."/>
            <person name="Ruckert C."/>
        </authorList>
    </citation>
    <scope>NUCLEOTIDE SEQUENCE</scope>
    <source>
        <strain evidence="2">KCTC 12368</strain>
    </source>
</reference>
<dbReference type="EMBL" id="BMWX01000004">
    <property type="protein sequence ID" value="GGZ32752.1"/>
    <property type="molecule type" value="Genomic_DNA"/>
</dbReference>
<evidence type="ECO:0000313" key="3">
    <source>
        <dbReference type="Proteomes" id="UP000619457"/>
    </source>
</evidence>
<feature type="domain" description="Outer membrane protein beta-barrel" evidence="1">
    <location>
        <begin position="6"/>
        <end position="171"/>
    </location>
</feature>